<gene>
    <name evidence="2" type="ORF">HJC23_009364</name>
</gene>
<feature type="compositionally biased region" description="Polar residues" evidence="1">
    <location>
        <begin position="224"/>
        <end position="245"/>
    </location>
</feature>
<evidence type="ECO:0000313" key="2">
    <source>
        <dbReference type="EMBL" id="KAL3803400.1"/>
    </source>
</evidence>
<organism evidence="2 3">
    <name type="scientific">Cyclotella cryptica</name>
    <dbReference type="NCBI Taxonomy" id="29204"/>
    <lineage>
        <taxon>Eukaryota</taxon>
        <taxon>Sar</taxon>
        <taxon>Stramenopiles</taxon>
        <taxon>Ochrophyta</taxon>
        <taxon>Bacillariophyta</taxon>
        <taxon>Coscinodiscophyceae</taxon>
        <taxon>Thalassiosirophycidae</taxon>
        <taxon>Stephanodiscales</taxon>
        <taxon>Stephanodiscaceae</taxon>
        <taxon>Cyclotella</taxon>
    </lineage>
</organism>
<keyword evidence="3" id="KW-1185">Reference proteome</keyword>
<feature type="compositionally biased region" description="Basic and acidic residues" evidence="1">
    <location>
        <begin position="470"/>
        <end position="480"/>
    </location>
</feature>
<dbReference type="EMBL" id="JABMIG020000014">
    <property type="protein sequence ID" value="KAL3803400.1"/>
    <property type="molecule type" value="Genomic_DNA"/>
</dbReference>
<feature type="compositionally biased region" description="Polar residues" evidence="1">
    <location>
        <begin position="253"/>
        <end position="262"/>
    </location>
</feature>
<feature type="compositionally biased region" description="Pro residues" evidence="1">
    <location>
        <begin position="284"/>
        <end position="299"/>
    </location>
</feature>
<feature type="compositionally biased region" description="Basic and acidic residues" evidence="1">
    <location>
        <begin position="145"/>
        <end position="160"/>
    </location>
</feature>
<sequence length="803" mass="89711">MQSRRPQSASHEEYIRNRDPPDVGPTQPKHLRYELSSPQRFSIASPHHNKGRQYKDEPYQGKPRANSIDGPTLKNEPMVASPVCEIGSSGRSRSRRISSDIMKRSSRSLSRAVSKSRQRSKSRGCESVRSFRPDHHAAPRSAVSTRRERSSRQPPQRERALNVLDLSESSLFSKEDPESDHDDSHGGHGHRGPAKMGTSSRPRVVGPPPAPPAKTSRVDKAASDSRSVSAKKTPTAVGMQSSLGSHDSHHTDSTYPSTSFNSSDLNLCVALVPYGSNVGKNHPDPPNPNADALPLPPSPKQRRHVRGASRGDLIHRSRHSSQFEEGNTDNLDSSTRSESKLLSSRNRRGHKSFHSRSKSQARRSVAGYADVQESSLNESCTTFSAIDDASAAKSRTSRRSRDLQRINLRDVQRSLSRNTRRRSSGGKSQGDRAPRPNTTSQHHDDDRTHRTLESAGRRRRSSMLSTKSKPAHEVSHHDDSLSLARRYRQVDAKSHATGTNNSTSTPESCAFKEETPDREWDDPRNSLHERRRSKSNVSSRSYKKVPSSSSDRLQTTTRSKSRSRREETIPQERADPDLLSHPAPKKSEQAPVLNLVIDDTTGCGSFSVPTLYASITGSVEKHLQLFTVQLNEPSQEFFIQTSMGLLNKIREIHPKTNILRTLSYWNGLQRRRYNDGEHSHTTKGGQLGISKTDSLNKHEVIMTLVGKYYNRDWEYDEDFHTELENFVEDALRFHACLNGLDESEVKEAQRKKRGGLRLRSIGDSVAGGSATSGSKFANSPMSGSHEDWMGKKVLCRVLEKITR</sequence>
<name>A0ABD3QZ39_9STRA</name>
<feature type="compositionally biased region" description="Basic and acidic residues" evidence="1">
    <location>
        <begin position="564"/>
        <end position="578"/>
    </location>
</feature>
<feature type="region of interest" description="Disordered" evidence="1">
    <location>
        <begin position="764"/>
        <end position="783"/>
    </location>
</feature>
<feature type="compositionally biased region" description="Polar residues" evidence="1">
    <location>
        <begin position="323"/>
        <end position="332"/>
    </location>
</feature>
<feature type="compositionally biased region" description="Polar residues" evidence="1">
    <location>
        <begin position="769"/>
        <end position="782"/>
    </location>
</feature>
<feature type="compositionally biased region" description="Basic and acidic residues" evidence="1">
    <location>
        <begin position="510"/>
        <end position="528"/>
    </location>
</feature>
<feature type="compositionally biased region" description="Basic and acidic residues" evidence="1">
    <location>
        <begin position="441"/>
        <end position="456"/>
    </location>
</feature>
<proteinExistence type="predicted"/>
<feature type="compositionally biased region" description="Basic residues" evidence="1">
    <location>
        <begin position="345"/>
        <end position="361"/>
    </location>
</feature>
<feature type="compositionally biased region" description="Low complexity" evidence="1">
    <location>
        <begin position="333"/>
        <end position="344"/>
    </location>
</feature>
<protein>
    <submittedName>
        <fullName evidence="2">Uncharacterized protein</fullName>
    </submittedName>
</protein>
<feature type="compositionally biased region" description="Low complexity" evidence="1">
    <location>
        <begin position="535"/>
        <end position="558"/>
    </location>
</feature>
<feature type="compositionally biased region" description="Basic and acidic residues" evidence="1">
    <location>
        <begin position="123"/>
        <end position="137"/>
    </location>
</feature>
<feature type="region of interest" description="Disordered" evidence="1">
    <location>
        <begin position="388"/>
        <end position="587"/>
    </location>
</feature>
<accession>A0ABD3QZ39</accession>
<feature type="compositionally biased region" description="Basic and acidic residues" evidence="1">
    <location>
        <begin position="10"/>
        <end position="21"/>
    </location>
</feature>
<feature type="region of interest" description="Disordered" evidence="1">
    <location>
        <begin position="1"/>
        <end position="262"/>
    </location>
</feature>
<evidence type="ECO:0000313" key="3">
    <source>
        <dbReference type="Proteomes" id="UP001516023"/>
    </source>
</evidence>
<feature type="compositionally biased region" description="Polar residues" evidence="1">
    <location>
        <begin position="496"/>
        <end position="507"/>
    </location>
</feature>
<comment type="caution">
    <text evidence="2">The sequence shown here is derived from an EMBL/GenBank/DDBJ whole genome shotgun (WGS) entry which is preliminary data.</text>
</comment>
<feature type="compositionally biased region" description="Basic and acidic residues" evidence="1">
    <location>
        <begin position="399"/>
        <end position="412"/>
    </location>
</feature>
<reference evidence="2 3" key="1">
    <citation type="journal article" date="2020" name="G3 (Bethesda)">
        <title>Improved Reference Genome for Cyclotella cryptica CCMP332, a Model for Cell Wall Morphogenesis, Salinity Adaptation, and Lipid Production in Diatoms (Bacillariophyta).</title>
        <authorList>
            <person name="Roberts W.R."/>
            <person name="Downey K.M."/>
            <person name="Ruck E.C."/>
            <person name="Traller J.C."/>
            <person name="Alverson A.J."/>
        </authorList>
    </citation>
    <scope>NUCLEOTIDE SEQUENCE [LARGE SCALE GENOMIC DNA]</scope>
    <source>
        <strain evidence="2 3">CCMP332</strain>
    </source>
</reference>
<dbReference type="AlphaFoldDB" id="A0ABD3QZ39"/>
<feature type="region of interest" description="Disordered" evidence="1">
    <location>
        <begin position="274"/>
        <end position="376"/>
    </location>
</feature>
<evidence type="ECO:0000256" key="1">
    <source>
        <dbReference type="SAM" id="MobiDB-lite"/>
    </source>
</evidence>
<dbReference type="Proteomes" id="UP001516023">
    <property type="component" value="Unassembled WGS sequence"/>
</dbReference>